<feature type="region of interest" description="Disordered" evidence="10">
    <location>
        <begin position="927"/>
        <end position="1017"/>
    </location>
</feature>
<evidence type="ECO:0000256" key="9">
    <source>
        <dbReference type="ARBA" id="ARBA00048679"/>
    </source>
</evidence>
<feature type="compositionally biased region" description="Basic and acidic residues" evidence="10">
    <location>
        <begin position="43"/>
        <end position="62"/>
    </location>
</feature>
<feature type="region of interest" description="Disordered" evidence="10">
    <location>
        <begin position="748"/>
        <end position="771"/>
    </location>
</feature>
<feature type="compositionally biased region" description="Basic and acidic residues" evidence="10">
    <location>
        <begin position="1"/>
        <end position="10"/>
    </location>
</feature>
<organism evidence="12 13">
    <name type="scientific">Pomacea canaliculata</name>
    <name type="common">Golden apple snail</name>
    <dbReference type="NCBI Taxonomy" id="400727"/>
    <lineage>
        <taxon>Eukaryota</taxon>
        <taxon>Metazoa</taxon>
        <taxon>Spiralia</taxon>
        <taxon>Lophotrochozoa</taxon>
        <taxon>Mollusca</taxon>
        <taxon>Gastropoda</taxon>
        <taxon>Caenogastropoda</taxon>
        <taxon>Architaenioglossa</taxon>
        <taxon>Ampullarioidea</taxon>
        <taxon>Ampullariidae</taxon>
        <taxon>Pomacea</taxon>
    </lineage>
</organism>
<dbReference type="Pfam" id="PF00069">
    <property type="entry name" value="Pkinase"/>
    <property type="match status" value="1"/>
</dbReference>
<dbReference type="EMBL" id="PZQS01000009">
    <property type="protein sequence ID" value="PVD24581.1"/>
    <property type="molecule type" value="Genomic_DNA"/>
</dbReference>
<keyword evidence="6" id="KW-0418">Kinase</keyword>
<dbReference type="FunFam" id="3.30.200.20:FF:000010">
    <property type="entry name" value="Serine/threonine-protein kinase WNK1 isoform 2"/>
    <property type="match status" value="1"/>
</dbReference>
<feature type="compositionally biased region" description="Low complexity" evidence="10">
    <location>
        <begin position="614"/>
        <end position="636"/>
    </location>
</feature>
<dbReference type="InterPro" id="IPR008271">
    <property type="entry name" value="Ser/Thr_kinase_AS"/>
</dbReference>
<dbReference type="CDD" id="cd13983">
    <property type="entry name" value="STKc_WNK"/>
    <property type="match status" value="1"/>
</dbReference>
<keyword evidence="5" id="KW-0547">Nucleotide-binding</keyword>
<feature type="region of interest" description="Disordered" evidence="10">
    <location>
        <begin position="797"/>
        <end position="829"/>
    </location>
</feature>
<evidence type="ECO:0000256" key="6">
    <source>
        <dbReference type="ARBA" id="ARBA00022777"/>
    </source>
</evidence>
<dbReference type="Gene3D" id="3.10.20.90">
    <property type="entry name" value="Phosphatidylinositol 3-kinase Catalytic Subunit, Chain A, domain 1"/>
    <property type="match status" value="2"/>
</dbReference>
<dbReference type="SMART" id="SM00220">
    <property type="entry name" value="S_TKc"/>
    <property type="match status" value="1"/>
</dbReference>
<evidence type="ECO:0000256" key="2">
    <source>
        <dbReference type="ARBA" id="ARBA00012513"/>
    </source>
</evidence>
<feature type="compositionally biased region" description="Polar residues" evidence="10">
    <location>
        <begin position="1036"/>
        <end position="1048"/>
    </location>
</feature>
<dbReference type="PANTHER" id="PTHR13902">
    <property type="entry name" value="SERINE/THREONINE-PROTEIN KINASE WNK WITH NO LYSINE -RELATED"/>
    <property type="match status" value="1"/>
</dbReference>
<dbReference type="FunFam" id="1.10.510.10:FF:000006">
    <property type="entry name" value="Serine/threonine-protein kinase WNK1 isoform 2"/>
    <property type="match status" value="1"/>
</dbReference>
<dbReference type="SUPFAM" id="SSF56112">
    <property type="entry name" value="Protein kinase-like (PK-like)"/>
    <property type="match status" value="1"/>
</dbReference>
<gene>
    <name evidence="12" type="ORF">C0Q70_15065</name>
</gene>
<name>A0A2T7NTU2_POMCA</name>
<evidence type="ECO:0000256" key="3">
    <source>
        <dbReference type="ARBA" id="ARBA00022527"/>
    </source>
</evidence>
<accession>A0A2T7NTU2</accession>
<protein>
    <recommendedName>
        <fullName evidence="2">non-specific serine/threonine protein kinase</fullName>
        <ecNumber evidence="2">2.7.11.1</ecNumber>
    </recommendedName>
</protein>
<comment type="catalytic activity">
    <reaction evidence="9">
        <text>L-seryl-[protein] + ATP = O-phospho-L-seryl-[protein] + ADP + H(+)</text>
        <dbReference type="Rhea" id="RHEA:17989"/>
        <dbReference type="Rhea" id="RHEA-COMP:9863"/>
        <dbReference type="Rhea" id="RHEA-COMP:11604"/>
        <dbReference type="ChEBI" id="CHEBI:15378"/>
        <dbReference type="ChEBI" id="CHEBI:29999"/>
        <dbReference type="ChEBI" id="CHEBI:30616"/>
        <dbReference type="ChEBI" id="CHEBI:83421"/>
        <dbReference type="ChEBI" id="CHEBI:456216"/>
        <dbReference type="EC" id="2.7.11.1"/>
    </reaction>
</comment>
<feature type="region of interest" description="Disordered" evidence="10">
    <location>
        <begin position="1468"/>
        <end position="1502"/>
    </location>
</feature>
<dbReference type="Gene3D" id="3.30.200.20">
    <property type="entry name" value="Phosphorylase Kinase, domain 1"/>
    <property type="match status" value="1"/>
</dbReference>
<dbReference type="Pfam" id="PF12202">
    <property type="entry name" value="OSR1_C"/>
    <property type="match status" value="1"/>
</dbReference>
<feature type="compositionally biased region" description="Polar residues" evidence="10">
    <location>
        <begin position="1614"/>
        <end position="1646"/>
    </location>
</feature>
<feature type="compositionally biased region" description="Polar residues" evidence="10">
    <location>
        <begin position="1654"/>
        <end position="1665"/>
    </location>
</feature>
<keyword evidence="7" id="KW-0067">ATP-binding</keyword>
<sequence length="1850" mass="203965">MSKAHVEKAFNGEVSDTIGEPAKTKRTRMRRTSGEMGQRFAIKKIERQGVEKTSGETKEHVKVGQLGPATLRNKLSVAPKERRCVSDDVTNKANTDVVNEASVSTKRSGSRFHVTKLPLPVSISDKESSSTGEKSHYVQEDSKARTSKMSLDAKQSDASRIDSARDFHLKEFEPDDFQAGGSKKKETPFLIGRYFGSAAEGKSETIDSVLSDTGIKLQLEGEIKDIQQEQKVNEVEEKAVATSPNNRFLKFDVEIGRGSFKTVYKGLDTETGVAVAWCELQDKKWNKNERQRFKEEAEMLKELQHPNIVRFYDYWEEQNHRNRKVIILVTELMTSGTLKTYLKRFKKINLKVLKNWCRQILKGLYFLHTRTPPVIHRDLKCDNIFITGTTGSVKIGDLGLATLKNKSFAKSVIGTPEFMAPEMYEEHYDEAVDVYAFGMCMLEMASSEYPYKECTNAAQIYRKVTMGIRPEAFAKVEVPEIRDIIEGCIQTKKEDRYTVKDLLQHDFFLEDTGVRVDLVSREEDVEEQDTIQLRLRVVDAKKRKDRYKENEAIQFDFDLQTDQPEEIVQELVKNGYLFEDDARLATKQIRDKVAQVKKERERRWGELGSQQNLSSTGLDSSSQQQLQPQQSDGQTSLEIPNTCPTLVAQAQQPQQQLQTNSVTTTSVQNTLPAQATQPLSQQPASVTAEVRLTDGTIAGTESTDSPPATFYVDSQQQAASAAVVSQSAQSEASASNLTHLDLTAAQQLQQQPSQQVSAQSQSVAHSASDGISVPFSSTPSLVQSQTSQLVASHSASYLTDEASLSNRESETEMTITTDKRKKTKVKRRKTVDRSPRVTVLNYQEVEQEVECRLELSNRNTITFKFAIQNDEPEEIAENLMAEDLLHETQVTSVVELLHAVVTEVSENSTEAVGWCFCFISSTSGSSRTIHKTKVTGGVEHEKRLDEPVTEESSSKSKNDKDQKAEGDGLDPGSQQVPTTSGTQQVAGASGAQQVLTTPGIQPVPATPSIQPIPATPGVQPVTGVSGISQVPVGSAAISQTQPQQHYSLQQTQAMSQPQQPVLQPGLPPQQTAPLGQVAHTQQSVPVAASSTHQSSGADGLIKNPDGVHAHTQPHLPNISQIPHQYLASVPHVTPHFPHLSSYNYPQYFPNHQLQSMQQLWQMCLLYQQILNQHQHIMQTGQHYIPQTSQSLRPGQTFAGHIPHGPGMQQSNPVSQTSSNQATAETCFSPLRVVSPPRSPTNPRRVIRDETVQEGIDYGGVPGSRNKQELANLVHLEQALIKTIHGNRKDMVPPLSAMAPGAGISQGEMLADPLEHYRQSDTDTSLRASYESAASEHNFLRGGPTESKSEPLLHQGQHVVRARFLVEAVRNDPLTASDVAESKNQEGSALGDGYTSSEGSITSENTLPKVKGRFKVTTVTDSKTEASDSSCGSCSQEKAQNAEEEGVGVTSVASNSCLPHAALFPTATTNKEEGCQQTQSLPTKQPSDGDDDKEDHKKPYILEEDPEYRDMINKHQRESDELRRRHQMEADAFLQKRGLNMSNLIMPKQVINQAAEKPRKLFPEEMLKYTDLSRQLQSHPKAEQKKSLIELKLDRSIPGWDLSSDIHEHAGEMGSNASSRKSSVDLTGSQSSIPDVVRQHQQFQSAAGGTGIHQVHSQPHLSTHTHQPISQLNAVLGSHAFPPYLYGFHGLYPNFPGTGSHGHQLPFPLLPSNAFVIPQTPGHGHSIPTVPPQQIQSQATSQLPLQPSVHAVHHRFHPSHQWHKFQKLRHSHWDLSPSQLEWQGGGTVGKQQPVGGVQHALTNTVPDLVAPHGDAAAAGRVAQNVAGNTSTTSCQSLNAEPAVINQPGKTV</sequence>
<evidence type="ECO:0000256" key="10">
    <source>
        <dbReference type="SAM" id="MobiDB-lite"/>
    </source>
</evidence>
<evidence type="ECO:0000313" key="13">
    <source>
        <dbReference type="Proteomes" id="UP000245119"/>
    </source>
</evidence>
<dbReference type="InterPro" id="IPR050588">
    <property type="entry name" value="WNK_Ser-Thr_kinase"/>
</dbReference>
<reference evidence="12 13" key="1">
    <citation type="submission" date="2018-04" db="EMBL/GenBank/DDBJ databases">
        <title>The genome of golden apple snail Pomacea canaliculata provides insight into stress tolerance and invasive adaptation.</title>
        <authorList>
            <person name="Liu C."/>
            <person name="Liu B."/>
            <person name="Ren Y."/>
            <person name="Zhang Y."/>
            <person name="Wang H."/>
            <person name="Li S."/>
            <person name="Jiang F."/>
            <person name="Yin L."/>
            <person name="Zhang G."/>
            <person name="Qian W."/>
            <person name="Fan W."/>
        </authorList>
    </citation>
    <scope>NUCLEOTIDE SEQUENCE [LARGE SCALE GENOMIC DNA]</scope>
    <source>
        <strain evidence="12">SZHN2017</strain>
        <tissue evidence="12">Muscle</tissue>
    </source>
</reference>
<feature type="region of interest" description="Disordered" evidence="10">
    <location>
        <begin position="1375"/>
        <end position="1405"/>
    </location>
</feature>
<evidence type="ECO:0000259" key="11">
    <source>
        <dbReference type="PROSITE" id="PS50011"/>
    </source>
</evidence>
<dbReference type="InterPro" id="IPR056865">
    <property type="entry name" value="CCTL2_WNK"/>
</dbReference>
<proteinExistence type="predicted"/>
<dbReference type="PROSITE" id="PS00108">
    <property type="entry name" value="PROTEIN_KINASE_ST"/>
    <property type="match status" value="1"/>
</dbReference>
<feature type="region of interest" description="Disordered" evidence="10">
    <location>
        <begin position="1036"/>
        <end position="1115"/>
    </location>
</feature>
<dbReference type="OrthoDB" id="4062651at2759"/>
<keyword evidence="13" id="KW-1185">Reference proteome</keyword>
<dbReference type="InterPro" id="IPR000719">
    <property type="entry name" value="Prot_kinase_dom"/>
</dbReference>
<feature type="compositionally biased region" description="Low complexity" evidence="10">
    <location>
        <begin position="980"/>
        <end position="994"/>
    </location>
</feature>
<feature type="compositionally biased region" description="Low complexity" evidence="10">
    <location>
        <begin position="748"/>
        <end position="768"/>
    </location>
</feature>
<feature type="compositionally biased region" description="Low complexity" evidence="10">
    <location>
        <begin position="1049"/>
        <end position="1064"/>
    </location>
</feature>
<evidence type="ECO:0000256" key="7">
    <source>
        <dbReference type="ARBA" id="ARBA00022840"/>
    </source>
</evidence>
<feature type="compositionally biased region" description="Basic and acidic residues" evidence="10">
    <location>
        <begin position="124"/>
        <end position="144"/>
    </location>
</feature>
<dbReference type="Proteomes" id="UP000245119">
    <property type="component" value="Linkage Group LG9"/>
</dbReference>
<dbReference type="STRING" id="400727.A0A2T7NTU2"/>
<comment type="caution">
    <text evidence="12">The sequence shown here is derived from an EMBL/GenBank/DDBJ whole genome shotgun (WGS) entry which is preliminary data.</text>
</comment>
<feature type="domain" description="Protein kinase" evidence="11">
    <location>
        <begin position="249"/>
        <end position="508"/>
    </location>
</feature>
<dbReference type="InterPro" id="IPR011009">
    <property type="entry name" value="Kinase-like_dom_sf"/>
</dbReference>
<dbReference type="PROSITE" id="PS50011">
    <property type="entry name" value="PROTEIN_KINASE_DOM"/>
    <property type="match status" value="1"/>
</dbReference>
<feature type="compositionally biased region" description="Polar residues" evidence="10">
    <location>
        <begin position="1393"/>
        <end position="1405"/>
    </location>
</feature>
<dbReference type="Gene3D" id="1.10.510.10">
    <property type="entry name" value="Transferase(Phosphotransferase) domain 1"/>
    <property type="match status" value="1"/>
</dbReference>
<feature type="region of interest" description="Disordered" evidence="10">
    <location>
        <begin position="1"/>
        <end position="67"/>
    </location>
</feature>
<feature type="region of interest" description="Disordered" evidence="10">
    <location>
        <begin position="122"/>
        <end position="157"/>
    </location>
</feature>
<feature type="compositionally biased region" description="Basic and acidic residues" evidence="10">
    <location>
        <begin position="938"/>
        <end position="966"/>
    </location>
</feature>
<feature type="compositionally biased region" description="Polar residues" evidence="10">
    <location>
        <begin position="1078"/>
        <end position="1096"/>
    </location>
</feature>
<dbReference type="InterPro" id="IPR024678">
    <property type="entry name" value="Kinase_OSR1/WNK_CCT"/>
</dbReference>
<comment type="catalytic activity">
    <reaction evidence="8">
        <text>L-threonyl-[protein] + ATP = O-phospho-L-threonyl-[protein] + ADP + H(+)</text>
        <dbReference type="Rhea" id="RHEA:46608"/>
        <dbReference type="Rhea" id="RHEA-COMP:11060"/>
        <dbReference type="Rhea" id="RHEA-COMP:11605"/>
        <dbReference type="ChEBI" id="CHEBI:15378"/>
        <dbReference type="ChEBI" id="CHEBI:30013"/>
        <dbReference type="ChEBI" id="CHEBI:30616"/>
        <dbReference type="ChEBI" id="CHEBI:61977"/>
        <dbReference type="ChEBI" id="CHEBI:456216"/>
        <dbReference type="EC" id="2.7.11.1"/>
    </reaction>
</comment>
<feature type="compositionally biased region" description="Basic residues" evidence="10">
    <location>
        <begin position="819"/>
        <end position="829"/>
    </location>
</feature>
<feature type="compositionally biased region" description="Polar residues" evidence="10">
    <location>
        <begin position="1474"/>
        <end position="1485"/>
    </location>
</feature>
<dbReference type="Pfam" id="PF24889">
    <property type="entry name" value="CCTL2_WNK"/>
    <property type="match status" value="1"/>
</dbReference>
<feature type="region of interest" description="Disordered" evidence="10">
    <location>
        <begin position="1604"/>
        <end position="1665"/>
    </location>
</feature>
<evidence type="ECO:0000256" key="4">
    <source>
        <dbReference type="ARBA" id="ARBA00022679"/>
    </source>
</evidence>
<dbReference type="EC" id="2.7.11.1" evidence="2"/>
<keyword evidence="4" id="KW-0808">Transferase</keyword>
<feature type="region of interest" description="Disordered" evidence="10">
    <location>
        <begin position="600"/>
        <end position="639"/>
    </location>
</feature>
<feature type="compositionally biased region" description="Polar residues" evidence="10">
    <location>
        <begin position="797"/>
        <end position="806"/>
    </location>
</feature>
<evidence type="ECO:0000313" key="12">
    <source>
        <dbReference type="EMBL" id="PVD24581.1"/>
    </source>
</evidence>
<comment type="cofactor">
    <cofactor evidence="1">
        <name>Mg(2+)</name>
        <dbReference type="ChEBI" id="CHEBI:18420"/>
    </cofactor>
</comment>
<evidence type="ECO:0000256" key="8">
    <source>
        <dbReference type="ARBA" id="ARBA00047899"/>
    </source>
</evidence>
<evidence type="ECO:0000256" key="1">
    <source>
        <dbReference type="ARBA" id="ARBA00001946"/>
    </source>
</evidence>
<dbReference type="GO" id="GO:0004674">
    <property type="term" value="F:protein serine/threonine kinase activity"/>
    <property type="evidence" value="ECO:0007669"/>
    <property type="project" value="UniProtKB-KW"/>
</dbReference>
<keyword evidence="3" id="KW-0723">Serine/threonine-protein kinase</keyword>
<dbReference type="GO" id="GO:0005524">
    <property type="term" value="F:ATP binding"/>
    <property type="evidence" value="ECO:0007669"/>
    <property type="project" value="UniProtKB-KW"/>
</dbReference>
<evidence type="ECO:0000256" key="5">
    <source>
        <dbReference type="ARBA" id="ARBA00022741"/>
    </source>
</evidence>